<feature type="domain" description="Ig-like" evidence="6">
    <location>
        <begin position="188"/>
        <end position="290"/>
    </location>
</feature>
<dbReference type="GO" id="GO:0005520">
    <property type="term" value="F:insulin-like growth factor binding"/>
    <property type="evidence" value="ECO:0007669"/>
    <property type="project" value="InterPro"/>
</dbReference>
<protein>
    <submittedName>
        <fullName evidence="8">Immunoglobulin domain protein</fullName>
    </submittedName>
</protein>
<dbReference type="InterPro" id="IPR003599">
    <property type="entry name" value="Ig_sub"/>
</dbReference>
<dbReference type="SMART" id="SM00280">
    <property type="entry name" value="KAZAL"/>
    <property type="match status" value="1"/>
</dbReference>
<dbReference type="InterPro" id="IPR003598">
    <property type="entry name" value="Ig_sub2"/>
</dbReference>
<keyword evidence="3" id="KW-0732">Signal</keyword>
<dbReference type="InterPro" id="IPR036179">
    <property type="entry name" value="Ig-like_dom_sf"/>
</dbReference>
<dbReference type="Gene3D" id="2.60.40.10">
    <property type="entry name" value="Immunoglobulins"/>
    <property type="match status" value="1"/>
</dbReference>
<evidence type="ECO:0000259" key="6">
    <source>
        <dbReference type="PROSITE" id="PS50835"/>
    </source>
</evidence>
<evidence type="ECO:0000313" key="9">
    <source>
        <dbReference type="Proteomes" id="UP000243686"/>
    </source>
</evidence>
<keyword evidence="5" id="KW-0393">Immunoglobulin domain</keyword>
<dbReference type="InterPro" id="IPR009030">
    <property type="entry name" value="Growth_fac_rcpt_cys_sf"/>
</dbReference>
<accession>A0A1S8XC87</accession>
<reference evidence="8 9" key="1">
    <citation type="submission" date="2015-03" db="EMBL/GenBank/DDBJ databases">
        <title>Draft genome of the nematode, Opisthorchis viverrini.</title>
        <authorList>
            <person name="Mitreva M."/>
        </authorList>
    </citation>
    <scope>NUCLEOTIDE SEQUENCE [LARGE SCALE GENOMIC DNA]</scope>
    <source>
        <strain evidence="8">Khon Kaen</strain>
    </source>
</reference>
<dbReference type="GO" id="GO:0001558">
    <property type="term" value="P:regulation of cell growth"/>
    <property type="evidence" value="ECO:0007669"/>
    <property type="project" value="InterPro"/>
</dbReference>
<evidence type="ECO:0000256" key="3">
    <source>
        <dbReference type="ARBA" id="ARBA00022729"/>
    </source>
</evidence>
<dbReference type="InterPro" id="IPR036058">
    <property type="entry name" value="Kazal_dom_sf"/>
</dbReference>
<dbReference type="Gene3D" id="4.10.40.20">
    <property type="match status" value="1"/>
</dbReference>
<dbReference type="PANTHER" id="PTHR14186">
    <property type="entry name" value="INSULIN-LIKE GROWTH FACTOR BINDING PROTEIN-RELATED"/>
    <property type="match status" value="1"/>
</dbReference>
<proteinExistence type="predicted"/>
<dbReference type="Pfam" id="PF07648">
    <property type="entry name" value="Kazal_2"/>
    <property type="match status" value="1"/>
</dbReference>
<dbReference type="GO" id="GO:0009966">
    <property type="term" value="P:regulation of signal transduction"/>
    <property type="evidence" value="ECO:0007669"/>
    <property type="project" value="TreeGrafter"/>
</dbReference>
<dbReference type="InterPro" id="IPR002350">
    <property type="entry name" value="Kazal_dom"/>
</dbReference>
<evidence type="ECO:0000256" key="2">
    <source>
        <dbReference type="ARBA" id="ARBA00022525"/>
    </source>
</evidence>
<evidence type="ECO:0000256" key="4">
    <source>
        <dbReference type="ARBA" id="ARBA00023157"/>
    </source>
</evidence>
<keyword evidence="4" id="KW-1015">Disulfide bond</keyword>
<dbReference type="SMART" id="SM00409">
    <property type="entry name" value="IG"/>
    <property type="match status" value="1"/>
</dbReference>
<name>A0A1S8XC87_OPIVI</name>
<evidence type="ECO:0000259" key="7">
    <source>
        <dbReference type="PROSITE" id="PS51323"/>
    </source>
</evidence>
<dbReference type="InterPro" id="IPR011390">
    <property type="entry name" value="IGFBP_rP_mac25"/>
</dbReference>
<dbReference type="SUPFAM" id="SSF100895">
    <property type="entry name" value="Kazal-type serine protease inhibitors"/>
    <property type="match status" value="1"/>
</dbReference>
<organism evidence="8 9">
    <name type="scientific">Opisthorchis viverrini</name>
    <name type="common">Southeast Asian liver fluke</name>
    <dbReference type="NCBI Taxonomy" id="6198"/>
    <lineage>
        <taxon>Eukaryota</taxon>
        <taxon>Metazoa</taxon>
        <taxon>Spiralia</taxon>
        <taxon>Lophotrochozoa</taxon>
        <taxon>Platyhelminthes</taxon>
        <taxon>Trematoda</taxon>
        <taxon>Digenea</taxon>
        <taxon>Opisthorchiida</taxon>
        <taxon>Opisthorchiata</taxon>
        <taxon>Opisthorchiidae</taxon>
        <taxon>Opisthorchis</taxon>
    </lineage>
</organism>
<dbReference type="SMART" id="SM00408">
    <property type="entry name" value="IGc2"/>
    <property type="match status" value="1"/>
</dbReference>
<keyword evidence="2" id="KW-0964">Secreted</keyword>
<dbReference type="SUPFAM" id="SSF57184">
    <property type="entry name" value="Growth factor receptor domain"/>
    <property type="match status" value="1"/>
</dbReference>
<dbReference type="CDD" id="cd00104">
    <property type="entry name" value="KAZAL_FS"/>
    <property type="match status" value="1"/>
</dbReference>
<dbReference type="Gene3D" id="3.30.60.30">
    <property type="match status" value="1"/>
</dbReference>
<dbReference type="InterPro" id="IPR013098">
    <property type="entry name" value="Ig_I-set"/>
</dbReference>
<gene>
    <name evidence="8" type="ORF">X801_00064</name>
</gene>
<dbReference type="Pfam" id="PF07679">
    <property type="entry name" value="I-set"/>
    <property type="match status" value="1"/>
</dbReference>
<dbReference type="InterPro" id="IPR000867">
    <property type="entry name" value="IGFBP-like"/>
</dbReference>
<dbReference type="PROSITE" id="PS50835">
    <property type="entry name" value="IG_LIKE"/>
    <property type="match status" value="1"/>
</dbReference>
<dbReference type="SUPFAM" id="SSF48726">
    <property type="entry name" value="Immunoglobulin"/>
    <property type="match status" value="1"/>
</dbReference>
<dbReference type="Pfam" id="PF00219">
    <property type="entry name" value="IGFBP"/>
    <property type="match status" value="1"/>
</dbReference>
<dbReference type="PANTHER" id="PTHR14186:SF19">
    <property type="entry name" value="INSULIN-LIKE GROWTH FACTOR-BINDING PROTEIN 7"/>
    <property type="match status" value="1"/>
</dbReference>
<dbReference type="InterPro" id="IPR007110">
    <property type="entry name" value="Ig-like_dom"/>
</dbReference>
<comment type="subcellular location">
    <subcellularLocation>
        <location evidence="1">Secreted</location>
    </subcellularLocation>
</comment>
<dbReference type="EMBL" id="KV891460">
    <property type="protein sequence ID" value="OON24033.1"/>
    <property type="molecule type" value="Genomic_DNA"/>
</dbReference>
<evidence type="ECO:0000313" key="8">
    <source>
        <dbReference type="EMBL" id="OON24033.1"/>
    </source>
</evidence>
<sequence length="349" mass="39165">MDFYTSDIEAVKQAKRRDTFRTHMFHQVISLVLLLGFSAAWDISAQKNAKTKYVGTHTLEPCQQCDYTKCTIPTECKAGLVLDRCGCCRVCGLEESHLCNLEEEIALLSRGRSVVPWHGRCGRNLECRTRTDVDPKVIRKQNICYCLEPGLVCGTDGKTYTHCELEAEQALSNRTLEKMSDGPCRVKPKAELRVAGGLVKRGEKFTLVCEAVGYPRADVTWHLSKPGDQGISRKMPGDFEDVTVTTRGAKFENQVISFLQITDFKLDQEGDYRCVADNELGVDTATATLVLAELIDIFQVKILILGRFILPQLKFLVAKLSHTVHISIKISFKCSLTVKNRPFLMGFDF</sequence>
<dbReference type="InterPro" id="IPR013783">
    <property type="entry name" value="Ig-like_fold"/>
</dbReference>
<keyword evidence="9" id="KW-1185">Reference proteome</keyword>
<evidence type="ECO:0000256" key="5">
    <source>
        <dbReference type="ARBA" id="ARBA00023319"/>
    </source>
</evidence>
<dbReference type="Proteomes" id="UP000243686">
    <property type="component" value="Unassembled WGS sequence"/>
</dbReference>
<dbReference type="AlphaFoldDB" id="A0A1S8XC87"/>
<dbReference type="GO" id="GO:0005576">
    <property type="term" value="C:extracellular region"/>
    <property type="evidence" value="ECO:0007669"/>
    <property type="project" value="UniProtKB-SubCell"/>
</dbReference>
<dbReference type="PROSITE" id="PS51323">
    <property type="entry name" value="IGFBP_N_2"/>
    <property type="match status" value="1"/>
</dbReference>
<feature type="domain" description="IGFBP N-terminal" evidence="7">
    <location>
        <begin position="58"/>
        <end position="147"/>
    </location>
</feature>
<evidence type="ECO:0000256" key="1">
    <source>
        <dbReference type="ARBA" id="ARBA00004613"/>
    </source>
</evidence>